<comment type="similarity">
    <text evidence="1">Belongs to the transposase IS21/IS408/IS1162 family.</text>
</comment>
<name>A0A4T2B774_9MICO</name>
<dbReference type="InterPro" id="IPR006120">
    <property type="entry name" value="Resolvase_HTH_dom"/>
</dbReference>
<dbReference type="PANTHER" id="PTHR35004">
    <property type="entry name" value="TRANSPOSASE RV3428C-RELATED"/>
    <property type="match status" value="1"/>
</dbReference>
<dbReference type="SUPFAM" id="SSF53098">
    <property type="entry name" value="Ribonuclease H-like"/>
    <property type="match status" value="1"/>
</dbReference>
<keyword evidence="4" id="KW-1185">Reference proteome</keyword>
<dbReference type="GO" id="GO:0000150">
    <property type="term" value="F:DNA strand exchange activity"/>
    <property type="evidence" value="ECO:0007669"/>
    <property type="project" value="InterPro"/>
</dbReference>
<organism evidence="3 4">
    <name type="scientific">Subtercola vilae</name>
    <dbReference type="NCBI Taxonomy" id="2056433"/>
    <lineage>
        <taxon>Bacteria</taxon>
        <taxon>Bacillati</taxon>
        <taxon>Actinomycetota</taxon>
        <taxon>Actinomycetes</taxon>
        <taxon>Micrococcales</taxon>
        <taxon>Microbacteriaceae</taxon>
        <taxon>Subtercola</taxon>
    </lineage>
</organism>
<evidence type="ECO:0000313" key="3">
    <source>
        <dbReference type="EMBL" id="TIH26079.1"/>
    </source>
</evidence>
<dbReference type="PROSITE" id="PS50994">
    <property type="entry name" value="INTEGRASE"/>
    <property type="match status" value="1"/>
</dbReference>
<feature type="domain" description="Integrase catalytic" evidence="2">
    <location>
        <begin position="111"/>
        <end position="298"/>
    </location>
</feature>
<dbReference type="InterPro" id="IPR001584">
    <property type="entry name" value="Integrase_cat-core"/>
</dbReference>
<comment type="caution">
    <text evidence="3">The sequence shown here is derived from an EMBL/GenBank/DDBJ whole genome shotgun (WGS) entry which is preliminary data.</text>
</comment>
<dbReference type="Gene3D" id="3.30.420.10">
    <property type="entry name" value="Ribonuclease H-like superfamily/Ribonuclease H"/>
    <property type="match status" value="1"/>
</dbReference>
<dbReference type="InterPro" id="IPR054353">
    <property type="entry name" value="IstA-like_C"/>
</dbReference>
<sequence>MITLDDWAEIRRLHAAGGHSKRELAKLLGVSRGTVDRALEADRVPRYERPLTGSSFDDVAPAVRQLLAGSPRMPSPALAERVGWAGSSSLFRLRVANIRPEYLPPDPADRIDHQPGVQVQCDLWFPHQAIPLGHDQHGSPPVLVMTSTFSGNIQALMLPSRTTPDLLGGMWELLQQAGAVPKRLVWDNETGIGRRTLTEPAAAFAGTLGTKIVLLPPRDPESKGMVERANQFFRQRFMPGRTFASPADFNTQLVDWLPVANARHSRSRRGKPSELVGRDRAAMRALSPVPPEVLFRNTVRLPRDYYVRAFTNDYSVSPGMIGRIVDVTVDLHQITVTHDGTIVAVHEREWARQLTVTDPAHVAEAAVLRQAFKQIRGYRPLEAVETRDLASYDDLFGTGQVA</sequence>
<dbReference type="NCBIfam" id="NF033546">
    <property type="entry name" value="transpos_IS21"/>
    <property type="match status" value="1"/>
</dbReference>
<dbReference type="Pfam" id="PF02796">
    <property type="entry name" value="HTH_7"/>
    <property type="match status" value="1"/>
</dbReference>
<dbReference type="AlphaFoldDB" id="A0A4T2B774"/>
<proteinExistence type="inferred from homology"/>
<dbReference type="Proteomes" id="UP000306192">
    <property type="component" value="Unassembled WGS sequence"/>
</dbReference>
<accession>A0A4T2B774</accession>
<dbReference type="GO" id="GO:0015074">
    <property type="term" value="P:DNA integration"/>
    <property type="evidence" value="ECO:0007669"/>
    <property type="project" value="InterPro"/>
</dbReference>
<dbReference type="RefSeq" id="WP_136643861.1">
    <property type="nucleotide sequence ID" value="NZ_QYRT01000093.1"/>
</dbReference>
<evidence type="ECO:0000313" key="4">
    <source>
        <dbReference type="Proteomes" id="UP000306192"/>
    </source>
</evidence>
<dbReference type="GO" id="GO:0003677">
    <property type="term" value="F:DNA binding"/>
    <property type="evidence" value="ECO:0007669"/>
    <property type="project" value="InterPro"/>
</dbReference>
<dbReference type="EMBL" id="QYRT01000093">
    <property type="protein sequence ID" value="TIH26079.1"/>
    <property type="molecule type" value="Genomic_DNA"/>
</dbReference>
<evidence type="ECO:0000256" key="1">
    <source>
        <dbReference type="ARBA" id="ARBA00009277"/>
    </source>
</evidence>
<dbReference type="Pfam" id="PF22483">
    <property type="entry name" value="Mu-transpos_C_2"/>
    <property type="match status" value="1"/>
</dbReference>
<reference evidence="3 4" key="1">
    <citation type="journal article" date="2019" name="Microorganisms">
        <title>Systematic Affiliation and Genome Analysis of Subtercola vilae DB165(T) with Particular Emphasis on Cold Adaptation of an Isolate from a High-Altitude Cold Volcano Lake.</title>
        <authorList>
            <person name="Villalobos A.S."/>
            <person name="Wiese J."/>
            <person name="Imhoff J.F."/>
            <person name="Dorador C."/>
            <person name="Keller A."/>
            <person name="Hentschel U."/>
        </authorList>
    </citation>
    <scope>NUCLEOTIDE SEQUENCE [LARGE SCALE GENOMIC DNA]</scope>
    <source>
        <strain evidence="3 4">DB165</strain>
    </source>
</reference>
<dbReference type="InterPro" id="IPR012337">
    <property type="entry name" value="RNaseH-like_sf"/>
</dbReference>
<dbReference type="OrthoDB" id="3204032at2"/>
<dbReference type="PANTHER" id="PTHR35004:SF8">
    <property type="entry name" value="TRANSPOSASE RV3428C-RELATED"/>
    <property type="match status" value="1"/>
</dbReference>
<evidence type="ECO:0000259" key="2">
    <source>
        <dbReference type="PROSITE" id="PS50994"/>
    </source>
</evidence>
<protein>
    <submittedName>
        <fullName evidence="3">IS21 family transposase</fullName>
    </submittedName>
</protein>
<gene>
    <name evidence="3" type="ORF">D4765_19005</name>
</gene>
<dbReference type="Gene3D" id="1.10.10.60">
    <property type="entry name" value="Homeodomain-like"/>
    <property type="match status" value="1"/>
</dbReference>
<dbReference type="InterPro" id="IPR036397">
    <property type="entry name" value="RNaseH_sf"/>
</dbReference>